<sequence length="297" mass="33896">MKEYTQEYAENMYFTPDETDMSLGLWLVRLGRNKTKPSYNAGPRATDHFSLHFVQQGSVLFQYENNIVQLHKGDVFCLFPQRIYSYRPADPAVPLEMAWVAFDGDQAAALLSMIGIHPGQPYAKGVGTTEVALTLQHFWSAGALRPGRTRLRFLSLLYELIDLLDQRPEADGSPKHRQKDWVKKSLDYMNTHYSEPIDVNHIAQHAGIHRTYFSKVFTQHLGISPLKYLMRLRMNKAMQLLRETGLTVTEIALSLSYSDTATFSRAFSLYFGASPSYCRKHSSALPQQELEQDPPAR</sequence>
<keyword evidence="3" id="KW-0804">Transcription</keyword>
<dbReference type="SUPFAM" id="SSF46689">
    <property type="entry name" value="Homeodomain-like"/>
    <property type="match status" value="2"/>
</dbReference>
<dbReference type="PROSITE" id="PS01124">
    <property type="entry name" value="HTH_ARAC_FAMILY_2"/>
    <property type="match status" value="1"/>
</dbReference>
<dbReference type="InterPro" id="IPR018060">
    <property type="entry name" value="HTH_AraC"/>
</dbReference>
<evidence type="ECO:0000259" key="4">
    <source>
        <dbReference type="PROSITE" id="PS01124"/>
    </source>
</evidence>
<proteinExistence type="predicted"/>
<dbReference type="InterPro" id="IPR037923">
    <property type="entry name" value="HTH-like"/>
</dbReference>
<dbReference type="RefSeq" id="WP_249862417.1">
    <property type="nucleotide sequence ID" value="NZ_CP027059.1"/>
</dbReference>
<dbReference type="Gene3D" id="1.10.10.60">
    <property type="entry name" value="Homeodomain-like"/>
    <property type="match status" value="2"/>
</dbReference>
<dbReference type="InterPro" id="IPR003313">
    <property type="entry name" value="AraC-bd"/>
</dbReference>
<reference evidence="5" key="2">
    <citation type="journal article" date="2021" name="J Anim Sci Technol">
        <title>Complete genome sequence of Paenibacillus konkukensis sp. nov. SK3146 as a potential probiotic strain.</title>
        <authorList>
            <person name="Jung H.I."/>
            <person name="Park S."/>
            <person name="Niu K.M."/>
            <person name="Lee S.W."/>
            <person name="Kothari D."/>
            <person name="Yi K.J."/>
            <person name="Kim S.K."/>
        </authorList>
    </citation>
    <scope>NUCLEOTIDE SEQUENCE</scope>
    <source>
        <strain evidence="5">SK3146</strain>
    </source>
</reference>
<dbReference type="Pfam" id="PF12833">
    <property type="entry name" value="HTH_18"/>
    <property type="match status" value="1"/>
</dbReference>
<dbReference type="Pfam" id="PF02311">
    <property type="entry name" value="AraC_binding"/>
    <property type="match status" value="1"/>
</dbReference>
<evidence type="ECO:0000313" key="6">
    <source>
        <dbReference type="Proteomes" id="UP001057134"/>
    </source>
</evidence>
<dbReference type="PANTHER" id="PTHR43280:SF28">
    <property type="entry name" value="HTH-TYPE TRANSCRIPTIONAL ACTIVATOR RHAS"/>
    <property type="match status" value="1"/>
</dbReference>
<dbReference type="Proteomes" id="UP001057134">
    <property type="component" value="Chromosome"/>
</dbReference>
<name>A0ABY4RW88_9BACL</name>
<gene>
    <name evidence="5" type="primary">btr_30</name>
    <name evidence="5" type="ORF">SK3146_06212</name>
</gene>
<dbReference type="SUPFAM" id="SSF51215">
    <property type="entry name" value="Regulatory protein AraC"/>
    <property type="match status" value="1"/>
</dbReference>
<organism evidence="5 6">
    <name type="scientific">Paenibacillus konkukensis</name>
    <dbReference type="NCBI Taxonomy" id="2020716"/>
    <lineage>
        <taxon>Bacteria</taxon>
        <taxon>Bacillati</taxon>
        <taxon>Bacillota</taxon>
        <taxon>Bacilli</taxon>
        <taxon>Bacillales</taxon>
        <taxon>Paenibacillaceae</taxon>
        <taxon>Paenibacillus</taxon>
    </lineage>
</organism>
<keyword evidence="6" id="KW-1185">Reference proteome</keyword>
<dbReference type="InterPro" id="IPR009057">
    <property type="entry name" value="Homeodomain-like_sf"/>
</dbReference>
<keyword evidence="1" id="KW-0805">Transcription regulation</keyword>
<keyword evidence="2" id="KW-0238">DNA-binding</keyword>
<accession>A0ABY4RW88</accession>
<evidence type="ECO:0000256" key="1">
    <source>
        <dbReference type="ARBA" id="ARBA00023015"/>
    </source>
</evidence>
<evidence type="ECO:0000313" key="5">
    <source>
        <dbReference type="EMBL" id="UQZ86919.1"/>
    </source>
</evidence>
<dbReference type="EMBL" id="CP027059">
    <property type="protein sequence ID" value="UQZ86919.1"/>
    <property type="molecule type" value="Genomic_DNA"/>
</dbReference>
<dbReference type="PANTHER" id="PTHR43280">
    <property type="entry name" value="ARAC-FAMILY TRANSCRIPTIONAL REGULATOR"/>
    <property type="match status" value="1"/>
</dbReference>
<evidence type="ECO:0000256" key="2">
    <source>
        <dbReference type="ARBA" id="ARBA00023125"/>
    </source>
</evidence>
<evidence type="ECO:0000256" key="3">
    <source>
        <dbReference type="ARBA" id="ARBA00023163"/>
    </source>
</evidence>
<protein>
    <submittedName>
        <fullName evidence="5">HTH-type transcriptional activator Btr</fullName>
    </submittedName>
</protein>
<reference evidence="5" key="1">
    <citation type="submission" date="2018-02" db="EMBL/GenBank/DDBJ databases">
        <authorList>
            <person name="Kim S.-K."/>
            <person name="Jung H.-I."/>
            <person name="Lee S.-W."/>
        </authorList>
    </citation>
    <scope>NUCLEOTIDE SEQUENCE</scope>
    <source>
        <strain evidence="5">SK3146</strain>
    </source>
</reference>
<feature type="domain" description="HTH araC/xylS-type" evidence="4">
    <location>
        <begin position="183"/>
        <end position="281"/>
    </location>
</feature>
<dbReference type="SMART" id="SM00342">
    <property type="entry name" value="HTH_ARAC"/>
    <property type="match status" value="1"/>
</dbReference>